<organism evidence="1 2">
    <name type="scientific">Hyunsoonleella flava</name>
    <dbReference type="NCBI Taxonomy" id="2527939"/>
    <lineage>
        <taxon>Bacteria</taxon>
        <taxon>Pseudomonadati</taxon>
        <taxon>Bacteroidota</taxon>
        <taxon>Flavobacteriia</taxon>
        <taxon>Flavobacteriales</taxon>
        <taxon>Flavobacteriaceae</taxon>
    </lineage>
</organism>
<name>A0A4Q9FM57_9FLAO</name>
<sequence length="22" mass="2684">MSVRRVRCSLCQPVDKYSKYKH</sequence>
<protein>
    <submittedName>
        <fullName evidence="1">Uncharacterized protein</fullName>
    </submittedName>
</protein>
<evidence type="ECO:0000313" key="2">
    <source>
        <dbReference type="Proteomes" id="UP000291142"/>
    </source>
</evidence>
<proteinExistence type="predicted"/>
<reference evidence="1 2" key="1">
    <citation type="submission" date="2019-02" db="EMBL/GenBank/DDBJ databases">
        <title>Hyunsoonleella sp., isolated from marine sediment.</title>
        <authorList>
            <person name="Liu B.-T."/>
        </authorList>
    </citation>
    <scope>NUCLEOTIDE SEQUENCE [LARGE SCALE GENOMIC DNA]</scope>
    <source>
        <strain evidence="1 2">T58</strain>
    </source>
</reference>
<gene>
    <name evidence="1" type="ORF">EYD45_01810</name>
</gene>
<keyword evidence="2" id="KW-1185">Reference proteome</keyword>
<dbReference type="EMBL" id="SIRT01000001">
    <property type="protein sequence ID" value="TBN06910.1"/>
    <property type="molecule type" value="Genomic_DNA"/>
</dbReference>
<dbReference type="Proteomes" id="UP000291142">
    <property type="component" value="Unassembled WGS sequence"/>
</dbReference>
<dbReference type="NCBIfam" id="TIGR01053">
    <property type="entry name" value="LSD1"/>
    <property type="match status" value="1"/>
</dbReference>
<accession>A0A4Q9FM57</accession>
<evidence type="ECO:0000313" key="1">
    <source>
        <dbReference type="EMBL" id="TBN06910.1"/>
    </source>
</evidence>
<dbReference type="AlphaFoldDB" id="A0A4Q9FM57"/>
<comment type="caution">
    <text evidence="1">The sequence shown here is derived from an EMBL/GenBank/DDBJ whole genome shotgun (WGS) entry which is preliminary data.</text>
</comment>